<dbReference type="EMBL" id="CASHSV030000024">
    <property type="protein sequence ID" value="CAJ2641888.1"/>
    <property type="molecule type" value="Genomic_DNA"/>
</dbReference>
<accession>A0ACB0JDZ1</accession>
<organism evidence="1 2">
    <name type="scientific">Trifolium pratense</name>
    <name type="common">Red clover</name>
    <dbReference type="NCBI Taxonomy" id="57577"/>
    <lineage>
        <taxon>Eukaryota</taxon>
        <taxon>Viridiplantae</taxon>
        <taxon>Streptophyta</taxon>
        <taxon>Embryophyta</taxon>
        <taxon>Tracheophyta</taxon>
        <taxon>Spermatophyta</taxon>
        <taxon>Magnoliopsida</taxon>
        <taxon>eudicotyledons</taxon>
        <taxon>Gunneridae</taxon>
        <taxon>Pentapetalae</taxon>
        <taxon>rosids</taxon>
        <taxon>fabids</taxon>
        <taxon>Fabales</taxon>
        <taxon>Fabaceae</taxon>
        <taxon>Papilionoideae</taxon>
        <taxon>50 kb inversion clade</taxon>
        <taxon>NPAAA clade</taxon>
        <taxon>Hologalegina</taxon>
        <taxon>IRL clade</taxon>
        <taxon>Trifolieae</taxon>
        <taxon>Trifolium</taxon>
    </lineage>
</organism>
<gene>
    <name evidence="1" type="ORF">MILVUS5_LOCUS11449</name>
</gene>
<protein>
    <submittedName>
        <fullName evidence="1">Uncharacterized protein</fullName>
    </submittedName>
</protein>
<keyword evidence="2" id="KW-1185">Reference proteome</keyword>
<reference evidence="1" key="1">
    <citation type="submission" date="2023-10" db="EMBL/GenBank/DDBJ databases">
        <authorList>
            <person name="Rodriguez Cubillos JULIANA M."/>
            <person name="De Vega J."/>
        </authorList>
    </citation>
    <scope>NUCLEOTIDE SEQUENCE</scope>
</reference>
<proteinExistence type="predicted"/>
<comment type="caution">
    <text evidence="1">The sequence shown here is derived from an EMBL/GenBank/DDBJ whole genome shotgun (WGS) entry which is preliminary data.</text>
</comment>
<evidence type="ECO:0000313" key="2">
    <source>
        <dbReference type="Proteomes" id="UP001177021"/>
    </source>
</evidence>
<name>A0ACB0JDZ1_TRIPR</name>
<evidence type="ECO:0000313" key="1">
    <source>
        <dbReference type="EMBL" id="CAJ2641888.1"/>
    </source>
</evidence>
<sequence length="140" mass="15571">MDFLLLYMVVAFMVGVAIGAFVIYRLILKDGGKIPTTSLDTTLAELFKQHPPLSVAIQMPPSPPQLTSPNDSLEELLQHPSPDNDSVEELPQLSSPPTLPTPSMPVPWRLPRVGGKYPAVGWYTRNQFEKKFGVDFSEFM</sequence>
<dbReference type="Proteomes" id="UP001177021">
    <property type="component" value="Unassembled WGS sequence"/>
</dbReference>